<name>A0AA41YDL9_9BACT</name>
<protein>
    <recommendedName>
        <fullName evidence="3">DUF2158 domain-containing protein</fullName>
    </recommendedName>
</protein>
<comment type="caution">
    <text evidence="1">The sequence shown here is derived from an EMBL/GenBank/DDBJ whole genome shotgun (WGS) entry which is preliminary data.</text>
</comment>
<evidence type="ECO:0000313" key="2">
    <source>
        <dbReference type="Proteomes" id="UP001163821"/>
    </source>
</evidence>
<evidence type="ECO:0000313" key="1">
    <source>
        <dbReference type="EMBL" id="MCW0483492.1"/>
    </source>
</evidence>
<gene>
    <name evidence="1" type="ORF">N2K84_12180</name>
</gene>
<keyword evidence="2" id="KW-1185">Reference proteome</keyword>
<dbReference type="EMBL" id="JAPAAF010000017">
    <property type="protein sequence ID" value="MCW0483492.1"/>
    <property type="molecule type" value="Genomic_DNA"/>
</dbReference>
<dbReference type="RefSeq" id="WP_282592093.1">
    <property type="nucleotide sequence ID" value="NZ_JAPAAF010000017.1"/>
</dbReference>
<dbReference type="Proteomes" id="UP001163821">
    <property type="component" value="Unassembled WGS sequence"/>
</dbReference>
<dbReference type="AlphaFoldDB" id="A0AA41YDL9"/>
<reference evidence="1" key="1">
    <citation type="submission" date="2022-10" db="EMBL/GenBank/DDBJ databases">
        <title>Gaoshiqiia sediminis gen. nov., sp. nov., isolated from coastal sediment.</title>
        <authorList>
            <person name="Yu W.X."/>
            <person name="Mu D.S."/>
            <person name="Du J.Z."/>
            <person name="Liang Y.Q."/>
        </authorList>
    </citation>
    <scope>NUCLEOTIDE SEQUENCE</scope>
    <source>
        <strain evidence="1">A06</strain>
    </source>
</reference>
<accession>A0AA41YDL9</accession>
<proteinExistence type="predicted"/>
<evidence type="ECO:0008006" key="3">
    <source>
        <dbReference type="Google" id="ProtNLM"/>
    </source>
</evidence>
<organism evidence="1 2">
    <name type="scientific">Gaoshiqia sediminis</name>
    <dbReference type="NCBI Taxonomy" id="2986998"/>
    <lineage>
        <taxon>Bacteria</taxon>
        <taxon>Pseudomonadati</taxon>
        <taxon>Bacteroidota</taxon>
        <taxon>Bacteroidia</taxon>
        <taxon>Marinilabiliales</taxon>
        <taxon>Prolixibacteraceae</taxon>
        <taxon>Gaoshiqia</taxon>
    </lineage>
</organism>
<sequence length="74" mass="8592">MILNIETKKEQPHLRFGLGDKVFLKSDEKRKTAMTITRYALLWDDDESDDYFVSWLNSQGKPEQMSVPDAALTK</sequence>